<accession>L8H9S4</accession>
<dbReference type="KEGG" id="acan:ACA1_284090"/>
<evidence type="ECO:0000313" key="2">
    <source>
        <dbReference type="Proteomes" id="UP000011083"/>
    </source>
</evidence>
<dbReference type="GeneID" id="14922040"/>
<protein>
    <submittedName>
        <fullName evidence="1">Uncharacterized protein</fullName>
    </submittedName>
</protein>
<dbReference type="PANTHER" id="PTHR28633">
    <property type="entry name" value="HERMANSKY-PUDLAK SYNDROME 3 PROTEIN"/>
    <property type="match status" value="1"/>
</dbReference>
<dbReference type="VEuPathDB" id="AmoebaDB:ACA1_284090"/>
<dbReference type="GO" id="GO:0005737">
    <property type="term" value="C:cytoplasm"/>
    <property type="evidence" value="ECO:0007669"/>
    <property type="project" value="TreeGrafter"/>
</dbReference>
<dbReference type="EMBL" id="KB007908">
    <property type="protein sequence ID" value="ELR21161.1"/>
    <property type="molecule type" value="Genomic_DNA"/>
</dbReference>
<sequence length="221" mass="23649">MVKVILFHLFNGQQVVGIDEEPLAITHASTTILAATKAGRVEGFAAGAEYVRAFSFETANDGITGLHHVPALDCVVTLERESAHSRINVVRAYYRYHPLTTTDQAAAATEAADGTTTGRYASAGSLVQLAVPWSVHTLAVCGATGRVLAGGERGLSLWALHEEGQAPEHLMDLDTSHSLPVRRLAIHRDYLAYASSNELFVLHFQLVPRSGTSTSSSLPST</sequence>
<name>L8H9S4_ACACF</name>
<reference evidence="1 2" key="1">
    <citation type="journal article" date="2013" name="Genome Biol.">
        <title>Genome of Acanthamoeba castellanii highlights extensive lateral gene transfer and early evolution of tyrosine kinase signaling.</title>
        <authorList>
            <person name="Clarke M."/>
            <person name="Lohan A.J."/>
            <person name="Liu B."/>
            <person name="Lagkouvardos I."/>
            <person name="Roy S."/>
            <person name="Zafar N."/>
            <person name="Bertelli C."/>
            <person name="Schilde C."/>
            <person name="Kianianmomeni A."/>
            <person name="Burglin T.R."/>
            <person name="Frech C."/>
            <person name="Turcotte B."/>
            <person name="Kopec K.O."/>
            <person name="Synnott J.M."/>
            <person name="Choo C."/>
            <person name="Paponov I."/>
            <person name="Finkler A."/>
            <person name="Soon Heng Tan C."/>
            <person name="Hutchins A.P."/>
            <person name="Weinmeier T."/>
            <person name="Rattei T."/>
            <person name="Chu J.S."/>
            <person name="Gimenez G."/>
            <person name="Irimia M."/>
            <person name="Rigden D.J."/>
            <person name="Fitzpatrick D.A."/>
            <person name="Lorenzo-Morales J."/>
            <person name="Bateman A."/>
            <person name="Chiu C.H."/>
            <person name="Tang P."/>
            <person name="Hegemann P."/>
            <person name="Fromm H."/>
            <person name="Raoult D."/>
            <person name="Greub G."/>
            <person name="Miranda-Saavedra D."/>
            <person name="Chen N."/>
            <person name="Nash P."/>
            <person name="Ginger M.L."/>
            <person name="Horn M."/>
            <person name="Schaap P."/>
            <person name="Caler L."/>
            <person name="Loftus B."/>
        </authorList>
    </citation>
    <scope>NUCLEOTIDE SEQUENCE [LARGE SCALE GENOMIC DNA]</scope>
    <source>
        <strain evidence="1 2">Neff</strain>
    </source>
</reference>
<dbReference type="Proteomes" id="UP000011083">
    <property type="component" value="Unassembled WGS sequence"/>
</dbReference>
<evidence type="ECO:0000313" key="1">
    <source>
        <dbReference type="EMBL" id="ELR21161.1"/>
    </source>
</evidence>
<dbReference type="InterPro" id="IPR017216">
    <property type="entry name" value="HPS3"/>
</dbReference>
<keyword evidence="2" id="KW-1185">Reference proteome</keyword>
<gene>
    <name evidence="1" type="ORF">ACA1_284090</name>
</gene>
<dbReference type="AlphaFoldDB" id="L8H9S4"/>
<organism evidence="1 2">
    <name type="scientific">Acanthamoeba castellanii (strain ATCC 30010 / Neff)</name>
    <dbReference type="NCBI Taxonomy" id="1257118"/>
    <lineage>
        <taxon>Eukaryota</taxon>
        <taxon>Amoebozoa</taxon>
        <taxon>Discosea</taxon>
        <taxon>Longamoebia</taxon>
        <taxon>Centramoebida</taxon>
        <taxon>Acanthamoebidae</taxon>
        <taxon>Acanthamoeba</taxon>
    </lineage>
</organism>
<dbReference type="RefSeq" id="XP_004344904.1">
    <property type="nucleotide sequence ID" value="XM_004344854.1"/>
</dbReference>
<proteinExistence type="predicted"/>
<dbReference type="PANTHER" id="PTHR28633:SF1">
    <property type="entry name" value="BLOC-2 COMPLEX MEMBER HPS3"/>
    <property type="match status" value="1"/>
</dbReference>